<dbReference type="EMBL" id="QJSQ01000001">
    <property type="protein sequence ID" value="PYE27836.1"/>
    <property type="molecule type" value="Genomic_DNA"/>
</dbReference>
<evidence type="ECO:0000256" key="3">
    <source>
        <dbReference type="ARBA" id="ARBA00022605"/>
    </source>
</evidence>
<dbReference type="SUPFAM" id="SSF51161">
    <property type="entry name" value="Trimeric LpxA-like enzymes"/>
    <property type="match status" value="1"/>
</dbReference>
<dbReference type="InterPro" id="IPR045304">
    <property type="entry name" value="LbH_SAT"/>
</dbReference>
<keyword evidence="11" id="KW-1185">Reference proteome</keyword>
<accession>A0A2U1ACV8</accession>
<comment type="catalytic activity">
    <reaction evidence="6">
        <text>L-serine + acetyl-CoA = O-acetyl-L-serine + CoA</text>
        <dbReference type="Rhea" id="RHEA:24560"/>
        <dbReference type="ChEBI" id="CHEBI:33384"/>
        <dbReference type="ChEBI" id="CHEBI:57287"/>
        <dbReference type="ChEBI" id="CHEBI:57288"/>
        <dbReference type="ChEBI" id="CHEBI:58340"/>
        <dbReference type="EC" id="2.3.1.30"/>
    </reaction>
</comment>
<evidence type="ECO:0000256" key="4">
    <source>
        <dbReference type="ARBA" id="ARBA00022679"/>
    </source>
</evidence>
<feature type="compositionally biased region" description="Basic and acidic residues" evidence="7">
    <location>
        <begin position="296"/>
        <end position="309"/>
    </location>
</feature>
<keyword evidence="4 9" id="KW-0808">Transferase</keyword>
<evidence type="ECO:0000256" key="6">
    <source>
        <dbReference type="ARBA" id="ARBA00049486"/>
    </source>
</evidence>
<dbReference type="EMBL" id="JACHVZ010000001">
    <property type="protein sequence ID" value="MBB2925879.1"/>
    <property type="molecule type" value="Genomic_DNA"/>
</dbReference>
<dbReference type="EC" id="2.3.1.30" evidence="2"/>
<comment type="similarity">
    <text evidence="1">Belongs to the transferase hexapeptide repeat family.</text>
</comment>
<proteinExistence type="inferred from homology"/>
<dbReference type="InterPro" id="IPR001451">
    <property type="entry name" value="Hexapep"/>
</dbReference>
<evidence type="ECO:0000313" key="11">
    <source>
        <dbReference type="Proteomes" id="UP000533533"/>
    </source>
</evidence>
<keyword evidence="3" id="KW-0028">Amino-acid biosynthesis</keyword>
<dbReference type="Proteomes" id="UP000533533">
    <property type="component" value="Unassembled WGS sequence"/>
</dbReference>
<name>A0A2U1ACV8_9BURK</name>
<dbReference type="GO" id="GO:0009001">
    <property type="term" value="F:serine O-acetyltransferase activity"/>
    <property type="evidence" value="ECO:0007669"/>
    <property type="project" value="UniProtKB-EC"/>
</dbReference>
<evidence type="ECO:0000256" key="1">
    <source>
        <dbReference type="ARBA" id="ARBA00007274"/>
    </source>
</evidence>
<keyword evidence="5 8" id="KW-0012">Acyltransferase</keyword>
<dbReference type="InterPro" id="IPR053376">
    <property type="entry name" value="Serine_acetyltransferase"/>
</dbReference>
<gene>
    <name evidence="9" type="ORF">C7410_101168</name>
    <name evidence="8" type="ORF">FHX59_000285</name>
</gene>
<dbReference type="CDD" id="cd03354">
    <property type="entry name" value="LbH_SAT"/>
    <property type="match status" value="1"/>
</dbReference>
<comment type="caution">
    <text evidence="9">The sequence shown here is derived from an EMBL/GenBank/DDBJ whole genome shotgun (WGS) entry which is preliminary data.</text>
</comment>
<dbReference type="RefSeq" id="WP_110384716.1">
    <property type="nucleotide sequence ID" value="NZ_JACHVZ010000001.1"/>
</dbReference>
<dbReference type="NCBIfam" id="NF041874">
    <property type="entry name" value="EPS_EpsC"/>
    <property type="match status" value="1"/>
</dbReference>
<dbReference type="PANTHER" id="PTHR42811">
    <property type="entry name" value="SERINE ACETYLTRANSFERASE"/>
    <property type="match status" value="1"/>
</dbReference>
<dbReference type="Gene3D" id="1.10.3130.10">
    <property type="entry name" value="serine acetyltransferase, domain 1"/>
    <property type="match status" value="1"/>
</dbReference>
<dbReference type="Pfam" id="PF00132">
    <property type="entry name" value="Hexapep"/>
    <property type="match status" value="1"/>
</dbReference>
<evidence type="ECO:0000313" key="9">
    <source>
        <dbReference type="EMBL" id="PYE27836.1"/>
    </source>
</evidence>
<feature type="region of interest" description="Disordered" evidence="7">
    <location>
        <begin position="290"/>
        <end position="309"/>
    </location>
</feature>
<reference evidence="9 10" key="1">
    <citation type="submission" date="2018-06" db="EMBL/GenBank/DDBJ databases">
        <title>Genomic Encyclopedia of Type Strains, Phase IV (KMG-V): Genome sequencing to study the core and pangenomes of soil and plant-associated prokaryotes.</title>
        <authorList>
            <person name="Whitman W."/>
        </authorList>
    </citation>
    <scope>NUCLEOTIDE SEQUENCE [LARGE SCALE GENOMIC DNA]</scope>
    <source>
        <strain evidence="9 10">SRCL-318</strain>
        <strain evidence="8 11">SRMrh-85</strain>
    </source>
</reference>
<dbReference type="InterPro" id="IPR042122">
    <property type="entry name" value="Ser_AcTrfase_N_sf"/>
</dbReference>
<evidence type="ECO:0000313" key="10">
    <source>
        <dbReference type="Proteomes" id="UP000247772"/>
    </source>
</evidence>
<evidence type="ECO:0000256" key="7">
    <source>
        <dbReference type="SAM" id="MobiDB-lite"/>
    </source>
</evidence>
<dbReference type="Gene3D" id="2.160.10.10">
    <property type="entry name" value="Hexapeptide repeat proteins"/>
    <property type="match status" value="1"/>
</dbReference>
<dbReference type="GO" id="GO:0008652">
    <property type="term" value="P:amino acid biosynthetic process"/>
    <property type="evidence" value="ECO:0007669"/>
    <property type="project" value="UniProtKB-KW"/>
</dbReference>
<evidence type="ECO:0000256" key="5">
    <source>
        <dbReference type="ARBA" id="ARBA00023315"/>
    </source>
</evidence>
<sequence length="309" mass="33579">MSKAASPDWGLEQIVADLRASREERHRTRHPLGIRELPSRDAVVDIVAGLRAALFPTHYGAPDLTDESIDYYVGHTLDSTLRLLAEQIRRALRFLPESSQASDDELRARAFGVAREFGRQLPEIRALLVSDIQAAFTGDPAAQHITEILLCYPGVWAMTHHRLAHALHRLGVPLLARFINEIAHSATGIDIHPGAQIGSSFFIDHGTGVVIGETAIIGERVRVYQAVTLGAKSFAADLDGTLVKGNARHPIVEDDVVIYAGATILGRVTIGRGSVIGGNVWLTHSVPPGSSVRQGKIREIERGDESPMK</sequence>
<protein>
    <recommendedName>
        <fullName evidence="2">serine O-acetyltransferase</fullName>
        <ecNumber evidence="2">2.3.1.30</ecNumber>
    </recommendedName>
</protein>
<evidence type="ECO:0000256" key="2">
    <source>
        <dbReference type="ARBA" id="ARBA00013266"/>
    </source>
</evidence>
<dbReference type="Proteomes" id="UP000247772">
    <property type="component" value="Unassembled WGS sequence"/>
</dbReference>
<dbReference type="InterPro" id="IPR011004">
    <property type="entry name" value="Trimer_LpxA-like_sf"/>
</dbReference>
<dbReference type="AlphaFoldDB" id="A0A2U1ACV8"/>
<evidence type="ECO:0000313" key="8">
    <source>
        <dbReference type="EMBL" id="MBB2925879.1"/>
    </source>
</evidence>
<organism evidence="9 10">
    <name type="scientific">Paraburkholderia silvatlantica</name>
    <dbReference type="NCBI Taxonomy" id="321895"/>
    <lineage>
        <taxon>Bacteria</taxon>
        <taxon>Pseudomonadati</taxon>
        <taxon>Pseudomonadota</taxon>
        <taxon>Betaproteobacteria</taxon>
        <taxon>Burkholderiales</taxon>
        <taxon>Burkholderiaceae</taxon>
        <taxon>Paraburkholderia</taxon>
    </lineage>
</organism>
<dbReference type="OrthoDB" id="9801456at2"/>